<keyword evidence="2" id="KW-1185">Reference proteome</keyword>
<dbReference type="Proteomes" id="UP000013047">
    <property type="component" value="Unassembled WGS sequence"/>
</dbReference>
<comment type="caution">
    <text evidence="1">The sequence shown here is derived from an EMBL/GenBank/DDBJ whole genome shotgun (WGS) entry which is preliminary data.</text>
</comment>
<protein>
    <submittedName>
        <fullName evidence="1">TPR/glycosyl transferase domain-containing protein</fullName>
    </submittedName>
</protein>
<proteinExistence type="predicted"/>
<dbReference type="AlphaFoldDB" id="N6YXC9"/>
<evidence type="ECO:0000313" key="2">
    <source>
        <dbReference type="Proteomes" id="UP000013047"/>
    </source>
</evidence>
<dbReference type="PANTHER" id="PTHR12526:SF600">
    <property type="entry name" value="GLYCOSYL TRANSFERASE GROUP 1"/>
    <property type="match status" value="1"/>
</dbReference>
<dbReference type="SUPFAM" id="SSF53756">
    <property type="entry name" value="UDP-Glycosyltransferase/glycogen phosphorylase"/>
    <property type="match status" value="1"/>
</dbReference>
<dbReference type="Pfam" id="PF13692">
    <property type="entry name" value="Glyco_trans_1_4"/>
    <property type="match status" value="1"/>
</dbReference>
<dbReference type="GO" id="GO:0016757">
    <property type="term" value="F:glycosyltransferase activity"/>
    <property type="evidence" value="ECO:0007669"/>
    <property type="project" value="TreeGrafter"/>
</dbReference>
<dbReference type="EMBL" id="AMXF01000003">
    <property type="protein sequence ID" value="ENO98901.1"/>
    <property type="molecule type" value="Genomic_DNA"/>
</dbReference>
<accession>N6YXC9</accession>
<dbReference type="Gene3D" id="3.40.50.2000">
    <property type="entry name" value="Glycogen Phosphorylase B"/>
    <property type="match status" value="1"/>
</dbReference>
<name>N6YXC9_9RHOO</name>
<reference evidence="1 2" key="1">
    <citation type="submission" date="2012-09" db="EMBL/GenBank/DDBJ databases">
        <title>Draft Genome Sequences of 6 Strains from Genus Thauera.</title>
        <authorList>
            <person name="Liu B."/>
            <person name="Shapleigh J.P."/>
            <person name="Frostegard A.H."/>
        </authorList>
    </citation>
    <scope>NUCLEOTIDE SEQUENCE [LARGE SCALE GENOMIC DNA]</scope>
    <source>
        <strain evidence="1 2">B4P</strain>
    </source>
</reference>
<dbReference type="PANTHER" id="PTHR12526">
    <property type="entry name" value="GLYCOSYLTRANSFERASE"/>
    <property type="match status" value="1"/>
</dbReference>
<keyword evidence="1" id="KW-0808">Transferase</keyword>
<sequence length="258" mass="28066">MDKRLEAAVVRECDVLLLASPAWVATFVQRYGAEIESKIVVLTNGYDAEETDAVRASLGETDHSIRRFVLTGSMHAAESPLQFIHALGALRRHSPDLAAQVRADFIGNGGENTALLNAASRDEGVSDLIQLHGPRSHVACVRAQFEADFLFMALAPEHRDTISGKSFEYMATGKPVLACLAEDSIQARLLGEAGTMRRVDFGDVQATESAIRHLLATDNADLTPNWQVIREYERGALTRRLAAVLDRLAAQGSRSTPA</sequence>
<gene>
    <name evidence="1" type="ORF">C667_01518</name>
</gene>
<organism evidence="1 2">
    <name type="scientific">Thauera phenylacetica B4P</name>
    <dbReference type="NCBI Taxonomy" id="1234382"/>
    <lineage>
        <taxon>Bacteria</taxon>
        <taxon>Pseudomonadati</taxon>
        <taxon>Pseudomonadota</taxon>
        <taxon>Betaproteobacteria</taxon>
        <taxon>Rhodocyclales</taxon>
        <taxon>Zoogloeaceae</taxon>
        <taxon>Thauera</taxon>
    </lineage>
</organism>
<evidence type="ECO:0000313" key="1">
    <source>
        <dbReference type="EMBL" id="ENO98901.1"/>
    </source>
</evidence>